<dbReference type="EMBL" id="BDRX01000042">
    <property type="protein sequence ID" value="GBF93592.1"/>
    <property type="molecule type" value="Genomic_DNA"/>
</dbReference>
<proteinExistence type="predicted"/>
<keyword evidence="2" id="KW-0472">Membrane</keyword>
<evidence type="ECO:0000256" key="1">
    <source>
        <dbReference type="SAM" id="MobiDB-lite"/>
    </source>
</evidence>
<feature type="transmembrane region" description="Helical" evidence="2">
    <location>
        <begin position="236"/>
        <end position="257"/>
    </location>
</feature>
<feature type="compositionally biased region" description="Low complexity" evidence="1">
    <location>
        <begin position="68"/>
        <end position="85"/>
    </location>
</feature>
<feature type="region of interest" description="Disordered" evidence="1">
    <location>
        <begin position="1"/>
        <end position="85"/>
    </location>
</feature>
<dbReference type="STRING" id="307507.A0A2V0P3V6"/>
<dbReference type="PANTHER" id="PTHR37185:SF3">
    <property type="entry name" value="MEMBRANE PROTEIN"/>
    <property type="match status" value="1"/>
</dbReference>
<dbReference type="InParanoid" id="A0A2V0P3V6"/>
<feature type="transmembrane region" description="Helical" evidence="2">
    <location>
        <begin position="128"/>
        <end position="149"/>
    </location>
</feature>
<keyword evidence="2" id="KW-0812">Transmembrane</keyword>
<dbReference type="InterPro" id="IPR018710">
    <property type="entry name" value="DUF2232"/>
</dbReference>
<feature type="transmembrane region" description="Helical" evidence="2">
    <location>
        <begin position="277"/>
        <end position="297"/>
    </location>
</feature>
<protein>
    <recommendedName>
        <fullName evidence="5">DUF2232 domain-containing protein</fullName>
    </recommendedName>
</protein>
<accession>A0A2V0P3V6</accession>
<dbReference type="AlphaFoldDB" id="A0A2V0P3V6"/>
<feature type="compositionally biased region" description="Low complexity" evidence="1">
    <location>
        <begin position="16"/>
        <end position="45"/>
    </location>
</feature>
<evidence type="ECO:0000256" key="2">
    <source>
        <dbReference type="SAM" id="Phobius"/>
    </source>
</evidence>
<evidence type="ECO:0000313" key="4">
    <source>
        <dbReference type="Proteomes" id="UP000247498"/>
    </source>
</evidence>
<sequence length="326" mass="33826">MQRARAPPGACGSAGRQAAAVQAPRRPRCTPATPTGGAPWPCGTAAGVGGGACALHHQRRRPQRPRPTRAAAAADDAPRPAEAAAAAGLPPLQSSAAGGGALGAAAAVPHFVDASADEEPYSLEDTKALVETAMLAAVSGLAFLLSTLLKLDSSLGYFLPLPIVIAACRSGPAAGWSTMMATSFLLLVLLGPLRAVTYILMHGLTAAALGTMWVWRWPWAVSVLVGSVLRMAGQMGYLLLSSFTMNENLFAVMVANVHNLMDRLSASVGASGAPSDLAIVCMIFALLLVNAVCYNFLMHVIGHIALRAMGYEVGRLPGFMKKYLQV</sequence>
<dbReference type="Pfam" id="PF09991">
    <property type="entry name" value="DUF2232"/>
    <property type="match status" value="1"/>
</dbReference>
<comment type="caution">
    <text evidence="3">The sequence shown here is derived from an EMBL/GenBank/DDBJ whole genome shotgun (WGS) entry which is preliminary data.</text>
</comment>
<keyword evidence="4" id="KW-1185">Reference proteome</keyword>
<dbReference type="FunCoup" id="A0A2V0P3V6">
    <property type="interactions" value="349"/>
</dbReference>
<reference evidence="3 4" key="1">
    <citation type="journal article" date="2018" name="Sci. Rep.">
        <title>Raphidocelis subcapitata (=Pseudokirchneriella subcapitata) provides an insight into genome evolution and environmental adaptations in the Sphaeropleales.</title>
        <authorList>
            <person name="Suzuki S."/>
            <person name="Yamaguchi H."/>
            <person name="Nakajima N."/>
            <person name="Kawachi M."/>
        </authorList>
    </citation>
    <scope>NUCLEOTIDE SEQUENCE [LARGE SCALE GENOMIC DNA]</scope>
    <source>
        <strain evidence="3 4">NIES-35</strain>
    </source>
</reference>
<organism evidence="3 4">
    <name type="scientific">Raphidocelis subcapitata</name>
    <dbReference type="NCBI Taxonomy" id="307507"/>
    <lineage>
        <taxon>Eukaryota</taxon>
        <taxon>Viridiplantae</taxon>
        <taxon>Chlorophyta</taxon>
        <taxon>core chlorophytes</taxon>
        <taxon>Chlorophyceae</taxon>
        <taxon>CS clade</taxon>
        <taxon>Sphaeropleales</taxon>
        <taxon>Selenastraceae</taxon>
        <taxon>Raphidocelis</taxon>
    </lineage>
</organism>
<gene>
    <name evidence="3" type="ORF">Rsub_06312</name>
</gene>
<name>A0A2V0P3V6_9CHLO</name>
<keyword evidence="2" id="KW-1133">Transmembrane helix</keyword>
<dbReference type="PANTHER" id="PTHR37185">
    <property type="entry name" value="MEMBRANE PROTEIN"/>
    <property type="match status" value="1"/>
</dbReference>
<evidence type="ECO:0000313" key="3">
    <source>
        <dbReference type="EMBL" id="GBF93592.1"/>
    </source>
</evidence>
<evidence type="ECO:0008006" key="5">
    <source>
        <dbReference type="Google" id="ProtNLM"/>
    </source>
</evidence>
<dbReference type="Proteomes" id="UP000247498">
    <property type="component" value="Unassembled WGS sequence"/>
</dbReference>
<dbReference type="OrthoDB" id="2019412at2759"/>
<feature type="compositionally biased region" description="Basic residues" evidence="1">
    <location>
        <begin position="56"/>
        <end position="67"/>
    </location>
</feature>